<dbReference type="PANTHER" id="PTHR43236:SF2">
    <property type="entry name" value="BLL0069 PROTEIN"/>
    <property type="match status" value="1"/>
</dbReference>
<accession>U3BGQ3</accession>
<dbReference type="InterPro" id="IPR010359">
    <property type="entry name" value="IrrE_HExxH"/>
</dbReference>
<keyword evidence="3" id="KW-1185">Reference proteome</keyword>
<feature type="domain" description="IrrE N-terminal-like" evidence="1">
    <location>
        <begin position="89"/>
        <end position="170"/>
    </location>
</feature>
<name>U3BGQ3_VIBPR</name>
<dbReference type="Proteomes" id="UP000016570">
    <property type="component" value="Unassembled WGS sequence"/>
</dbReference>
<dbReference type="Gene3D" id="1.10.10.2910">
    <property type="match status" value="1"/>
</dbReference>
<evidence type="ECO:0000313" key="2">
    <source>
        <dbReference type="EMBL" id="GAD68834.1"/>
    </source>
</evidence>
<dbReference type="PANTHER" id="PTHR43236">
    <property type="entry name" value="ANTITOXIN HIGA1"/>
    <property type="match status" value="1"/>
</dbReference>
<dbReference type="Pfam" id="PF06114">
    <property type="entry name" value="Peptidase_M78"/>
    <property type="match status" value="1"/>
</dbReference>
<dbReference type="RefSeq" id="WP_021706802.1">
    <property type="nucleotide sequence ID" value="NZ_BATJ01000020.1"/>
</dbReference>
<reference evidence="2 3" key="1">
    <citation type="submission" date="2013-09" db="EMBL/GenBank/DDBJ databases">
        <title>Whole genome shotgun sequence of Vibrio proteolyticus NBRC 13287.</title>
        <authorList>
            <person name="Isaki S."/>
            <person name="Hosoyama A."/>
            <person name="Numata M."/>
            <person name="Hashimoto M."/>
            <person name="Hosoyama Y."/>
            <person name="Tsuchikane K."/>
            <person name="Noguchi M."/>
            <person name="Hirakata S."/>
            <person name="Ichikawa N."/>
            <person name="Ohji S."/>
            <person name="Yamazoe A."/>
            <person name="Fujita N."/>
        </authorList>
    </citation>
    <scope>NUCLEOTIDE SEQUENCE [LARGE SCALE GENOMIC DNA]</scope>
    <source>
        <strain evidence="2 3">NBRC 13287</strain>
    </source>
</reference>
<dbReference type="EMBL" id="BATJ01000020">
    <property type="protein sequence ID" value="GAD68834.1"/>
    <property type="molecule type" value="Genomic_DNA"/>
</dbReference>
<dbReference type="AlphaFoldDB" id="U3BGQ3"/>
<dbReference type="STRING" id="1219065.VPR01S_20_00140"/>
<organism evidence="2 3">
    <name type="scientific">Vibrio proteolyticus NBRC 13287</name>
    <dbReference type="NCBI Taxonomy" id="1219065"/>
    <lineage>
        <taxon>Bacteria</taxon>
        <taxon>Pseudomonadati</taxon>
        <taxon>Pseudomonadota</taxon>
        <taxon>Gammaproteobacteria</taxon>
        <taxon>Vibrionales</taxon>
        <taxon>Vibrionaceae</taxon>
        <taxon>Vibrio</taxon>
    </lineage>
</organism>
<proteinExistence type="predicted"/>
<dbReference type="eggNOG" id="COG2856">
    <property type="taxonomic scope" value="Bacteria"/>
</dbReference>
<gene>
    <name evidence="2" type="ORF">VPR01S_20_00140</name>
</gene>
<comment type="caution">
    <text evidence="2">The sequence shown here is derived from an EMBL/GenBank/DDBJ whole genome shotgun (WGS) entry which is preliminary data.</text>
</comment>
<evidence type="ECO:0000313" key="3">
    <source>
        <dbReference type="Proteomes" id="UP000016570"/>
    </source>
</evidence>
<protein>
    <recommendedName>
        <fullName evidence="1">IrrE N-terminal-like domain-containing protein</fullName>
    </recommendedName>
</protein>
<evidence type="ECO:0000259" key="1">
    <source>
        <dbReference type="Pfam" id="PF06114"/>
    </source>
</evidence>
<sequence length="173" mass="19776">MKHRKLGNKVTPLSRDKIKMQANRLRNVLGIAKPEVDVCRLLDIFMEYEIASYEVVEDDELGEEEAVTYPDEGRIVIKQSIYDGAAAGDGHCRFTIAHEFGHLFLHKNQIHHSYARNRREHKVFEDSEWQADEFASAFLIDDTLINASDDIQSVAEKFGVSRTAAGMKLKKIR</sequence>
<dbReference type="InterPro" id="IPR052345">
    <property type="entry name" value="Rad_response_metalloprotease"/>
</dbReference>